<feature type="compositionally biased region" description="Gly residues" evidence="1">
    <location>
        <begin position="301"/>
        <end position="311"/>
    </location>
</feature>
<dbReference type="EMBL" id="LT615256">
    <property type="protein sequence ID" value="SCO70479.1"/>
    <property type="molecule type" value="Genomic_DNA"/>
</dbReference>
<proteinExistence type="predicted"/>
<dbReference type="VEuPathDB" id="PlasmoDB:PVW1_010017900"/>
<organism evidence="2 3">
    <name type="scientific">Plasmodium vivax</name>
    <name type="common">malaria parasite P. vivax</name>
    <dbReference type="NCBI Taxonomy" id="5855"/>
    <lineage>
        <taxon>Eukaryota</taxon>
        <taxon>Sar</taxon>
        <taxon>Alveolata</taxon>
        <taxon>Apicomplexa</taxon>
        <taxon>Aconoidasida</taxon>
        <taxon>Haemosporida</taxon>
        <taxon>Plasmodiidae</taxon>
        <taxon>Plasmodium</taxon>
        <taxon>Plasmodium (Plasmodium)</taxon>
    </lineage>
</organism>
<sequence>MPNRGEERRAGRRGRSGRAIAAGAAVHLLLLLLLRTVGGDALRAGKRGAAGYGGVMRSGCMTGYGCVMRSGCMTGYGCVMRNGCMTGYDCLMRNDCVMRNGCAMGNLAASRTRGFLRPPVRPPKRGKCPPKMTPLNAFERSVDKVTGHFLNDRDLFIEVDKKQKIIEEIEKMNHLQYEQIHKYIQTLSENDVYEEIINHKIYLYKKGNEIEKLQKLVKIQAFLNPFIISQRKKKAKAKVEYMIACILKGEDIDQIVTDMFRKKLIDVYVLTFIDDKVMEAHAKLFRGGSGEVSGESDVRGDSGGSGNGEVRGGTDQMSMTERILRMLKDRIVAQQKLQVKGTFVFTRIVFLSTTLPMTEDRQPIIKSSIRTIEQLEEFELFLLDALDYAETSEKMKQYVPHLELLLTTCKQMNPIFNQLLNKQTENVRFFPDKIDMSQFKEL</sequence>
<evidence type="ECO:0000313" key="3">
    <source>
        <dbReference type="Proteomes" id="UP000305196"/>
    </source>
</evidence>
<gene>
    <name evidence="2" type="ORF">PVC01_010020300</name>
</gene>
<evidence type="ECO:0000313" key="2">
    <source>
        <dbReference type="EMBL" id="SCO70479.1"/>
    </source>
</evidence>
<dbReference type="VEuPathDB" id="PlasmoDB:PVPAM_010026800"/>
<dbReference type="Proteomes" id="UP000305196">
    <property type="component" value="Chromosome 1"/>
</dbReference>
<evidence type="ECO:0000256" key="1">
    <source>
        <dbReference type="SAM" id="MobiDB-lite"/>
    </source>
</evidence>
<dbReference type="InterPro" id="IPR011004">
    <property type="entry name" value="Trimer_LpxA-like_sf"/>
</dbReference>
<dbReference type="SUPFAM" id="SSF51161">
    <property type="entry name" value="Trimeric LpxA-like enzymes"/>
    <property type="match status" value="1"/>
</dbReference>
<feature type="region of interest" description="Disordered" evidence="1">
    <location>
        <begin position="287"/>
        <end position="314"/>
    </location>
</feature>
<reference evidence="2 3" key="1">
    <citation type="submission" date="2016-07" db="EMBL/GenBank/DDBJ databases">
        <authorList>
            <consortium name="Pathogen Informatics"/>
        </authorList>
    </citation>
    <scope>NUCLEOTIDE SEQUENCE [LARGE SCALE GENOMIC DNA]</scope>
</reference>
<name>A0A1G4H6G1_PLAVI</name>
<dbReference type="VEuPathDB" id="PlasmoDB:PVX_088200"/>
<accession>A0A1G4H6G1</accession>
<protein>
    <submittedName>
        <fullName evidence="2">Uncharacterized protein</fullName>
    </submittedName>
</protein>
<dbReference type="AlphaFoldDB" id="A0A1G4H6G1"/>
<dbReference type="VEuPathDB" id="PlasmoDB:PVP01_0113500"/>